<dbReference type="Proteomes" id="UP000093053">
    <property type="component" value="Chromosome"/>
</dbReference>
<dbReference type="SUPFAM" id="SSF160104">
    <property type="entry name" value="Acetoacetate decarboxylase-like"/>
    <property type="match status" value="1"/>
</dbReference>
<reference evidence="1 2" key="1">
    <citation type="submission" date="2016-07" db="EMBL/GenBank/DDBJ databases">
        <title>Complete genome sequence of the Lentzea guizhouensis DHS C013.</title>
        <authorList>
            <person name="Cao C."/>
        </authorList>
    </citation>
    <scope>NUCLEOTIDE SEQUENCE [LARGE SCALE GENOMIC DNA]</scope>
    <source>
        <strain evidence="1 2">DHS C013</strain>
    </source>
</reference>
<dbReference type="RefSeq" id="WP_065918388.1">
    <property type="nucleotide sequence ID" value="NZ_CP016793.1"/>
</dbReference>
<dbReference type="PANTHER" id="PTHR39186">
    <property type="entry name" value="DUF2071 FAMILY PROTEIN"/>
    <property type="match status" value="1"/>
</dbReference>
<dbReference type="PANTHER" id="PTHR39186:SF1">
    <property type="entry name" value="DUF2071 DOMAIN-CONTAINING PROTEIN"/>
    <property type="match status" value="1"/>
</dbReference>
<dbReference type="InterPro" id="IPR023375">
    <property type="entry name" value="ADC_dom_sf"/>
</dbReference>
<organism evidence="1 2">
    <name type="scientific">Lentzea guizhouensis</name>
    <dbReference type="NCBI Taxonomy" id="1586287"/>
    <lineage>
        <taxon>Bacteria</taxon>
        <taxon>Bacillati</taxon>
        <taxon>Actinomycetota</taxon>
        <taxon>Actinomycetes</taxon>
        <taxon>Pseudonocardiales</taxon>
        <taxon>Pseudonocardiaceae</taxon>
        <taxon>Lentzea</taxon>
    </lineage>
</organism>
<dbReference type="InterPro" id="IPR018644">
    <property type="entry name" value="DUF2071"/>
</dbReference>
<dbReference type="OrthoDB" id="150993at2"/>
<dbReference type="Pfam" id="PF09844">
    <property type="entry name" value="DUF2071"/>
    <property type="match status" value="1"/>
</dbReference>
<accession>A0A1B2HQQ7</accession>
<gene>
    <name evidence="1" type="ORF">BBK82_32430</name>
</gene>
<protein>
    <recommendedName>
        <fullName evidence="3">DUF2071 domain-containing protein</fullName>
    </recommendedName>
</protein>
<dbReference type="KEGG" id="led:BBK82_32430"/>
<dbReference type="AlphaFoldDB" id="A0A1B2HQQ7"/>
<name>A0A1B2HQQ7_9PSEU</name>
<dbReference type="STRING" id="1586287.BBK82_32430"/>
<keyword evidence="2" id="KW-1185">Reference proteome</keyword>
<dbReference type="EMBL" id="CP016793">
    <property type="protein sequence ID" value="ANZ40047.1"/>
    <property type="molecule type" value="Genomic_DNA"/>
</dbReference>
<evidence type="ECO:0008006" key="3">
    <source>
        <dbReference type="Google" id="ProtNLM"/>
    </source>
</evidence>
<evidence type="ECO:0000313" key="2">
    <source>
        <dbReference type="Proteomes" id="UP000093053"/>
    </source>
</evidence>
<evidence type="ECO:0000313" key="1">
    <source>
        <dbReference type="EMBL" id="ANZ40047.1"/>
    </source>
</evidence>
<sequence>MVEPITPLTPRPVRFASVGQWWREVTFVHWAVAPEVVAPFLPAGTRPDVLAGVTYVGLVPFRMHPIGGQVGPRLPYVGTFCETNVRVYSVDGEGRRGVVFLSLDASRLVPVLGARYSARLPYKWARMRMARDGDVVSYTSDRIWPGPRDATSKVVVRVGAPKQPTELDRFLTARWGLHVRWHGRTLYLPNDHPEWELRDAELLDVDARVVAAEGLGAPTGPPASVLHSPGVPVRFGVPVAVGR</sequence>
<proteinExistence type="predicted"/>
<dbReference type="Gene3D" id="2.40.400.10">
    <property type="entry name" value="Acetoacetate decarboxylase-like"/>
    <property type="match status" value="1"/>
</dbReference>